<evidence type="ECO:0000313" key="4">
    <source>
        <dbReference type="Proteomes" id="UP000631114"/>
    </source>
</evidence>
<organism evidence="3 4">
    <name type="scientific">Coptis chinensis</name>
    <dbReference type="NCBI Taxonomy" id="261450"/>
    <lineage>
        <taxon>Eukaryota</taxon>
        <taxon>Viridiplantae</taxon>
        <taxon>Streptophyta</taxon>
        <taxon>Embryophyta</taxon>
        <taxon>Tracheophyta</taxon>
        <taxon>Spermatophyta</taxon>
        <taxon>Magnoliopsida</taxon>
        <taxon>Ranunculales</taxon>
        <taxon>Ranunculaceae</taxon>
        <taxon>Coptidoideae</taxon>
        <taxon>Coptis</taxon>
    </lineage>
</organism>
<keyword evidence="2" id="KW-0812">Transmembrane</keyword>
<keyword evidence="2" id="KW-0472">Membrane</keyword>
<comment type="caution">
    <text evidence="3">The sequence shown here is derived from an EMBL/GenBank/DDBJ whole genome shotgun (WGS) entry which is preliminary data.</text>
</comment>
<gene>
    <name evidence="3" type="ORF">IFM89_036985</name>
</gene>
<proteinExistence type="predicted"/>
<evidence type="ECO:0000256" key="1">
    <source>
        <dbReference type="SAM" id="MobiDB-lite"/>
    </source>
</evidence>
<feature type="compositionally biased region" description="Polar residues" evidence="1">
    <location>
        <begin position="20"/>
        <end position="37"/>
    </location>
</feature>
<evidence type="ECO:0000256" key="2">
    <source>
        <dbReference type="SAM" id="Phobius"/>
    </source>
</evidence>
<protein>
    <submittedName>
        <fullName evidence="3">Uncharacterized protein</fullName>
    </submittedName>
</protein>
<reference evidence="3 4" key="1">
    <citation type="submission" date="2020-10" db="EMBL/GenBank/DDBJ databases">
        <title>The Coptis chinensis genome and diversification of protoberbering-type alkaloids.</title>
        <authorList>
            <person name="Wang B."/>
            <person name="Shu S."/>
            <person name="Song C."/>
            <person name="Liu Y."/>
        </authorList>
    </citation>
    <scope>NUCLEOTIDE SEQUENCE [LARGE SCALE GENOMIC DNA]</scope>
    <source>
        <strain evidence="3">HL-2020</strain>
        <tissue evidence="3">Leaf</tissue>
    </source>
</reference>
<feature type="region of interest" description="Disordered" evidence="1">
    <location>
        <begin position="1"/>
        <end position="62"/>
    </location>
</feature>
<evidence type="ECO:0000313" key="3">
    <source>
        <dbReference type="EMBL" id="KAF9595096.1"/>
    </source>
</evidence>
<feature type="transmembrane region" description="Helical" evidence="2">
    <location>
        <begin position="68"/>
        <end position="90"/>
    </location>
</feature>
<dbReference type="Proteomes" id="UP000631114">
    <property type="component" value="Unassembled WGS sequence"/>
</dbReference>
<accession>A0A835H885</accession>
<keyword evidence="2" id="KW-1133">Transmembrane helix</keyword>
<keyword evidence="4" id="KW-1185">Reference proteome</keyword>
<sequence>MQQPIERQGYHNGNVPPPNQTWNHQSAPMHPSQNHNFSGRDAPLPTPNSNNQRDNVQPPPQDREFQPVVALFLILLLYAELVCQYTWLYFSSFFSIPG</sequence>
<dbReference type="AlphaFoldDB" id="A0A835H885"/>
<dbReference type="EMBL" id="JADFTS010000008">
    <property type="protein sequence ID" value="KAF9595096.1"/>
    <property type="molecule type" value="Genomic_DNA"/>
</dbReference>
<name>A0A835H885_9MAGN</name>